<feature type="region of interest" description="Disordered" evidence="1">
    <location>
        <begin position="284"/>
        <end position="304"/>
    </location>
</feature>
<name>A0A136ILK2_9PEZI</name>
<dbReference type="OrthoDB" id="5030330at2759"/>
<evidence type="ECO:0000313" key="4">
    <source>
        <dbReference type="Proteomes" id="UP000070501"/>
    </source>
</evidence>
<accession>A0A136ILK2</accession>
<proteinExistence type="predicted"/>
<evidence type="ECO:0000256" key="2">
    <source>
        <dbReference type="SAM" id="SignalP"/>
    </source>
</evidence>
<organism evidence="3 4">
    <name type="scientific">Microdochium bolleyi</name>
    <dbReference type="NCBI Taxonomy" id="196109"/>
    <lineage>
        <taxon>Eukaryota</taxon>
        <taxon>Fungi</taxon>
        <taxon>Dikarya</taxon>
        <taxon>Ascomycota</taxon>
        <taxon>Pezizomycotina</taxon>
        <taxon>Sordariomycetes</taxon>
        <taxon>Xylariomycetidae</taxon>
        <taxon>Xylariales</taxon>
        <taxon>Microdochiaceae</taxon>
        <taxon>Microdochium</taxon>
    </lineage>
</organism>
<dbReference type="InParanoid" id="A0A136ILK2"/>
<dbReference type="STRING" id="196109.A0A136ILK2"/>
<feature type="region of interest" description="Disordered" evidence="1">
    <location>
        <begin position="93"/>
        <end position="125"/>
    </location>
</feature>
<gene>
    <name evidence="3" type="ORF">Micbo1qcDRAFT_180638</name>
</gene>
<feature type="signal peptide" evidence="2">
    <location>
        <begin position="1"/>
        <end position="18"/>
    </location>
</feature>
<dbReference type="AlphaFoldDB" id="A0A136ILK2"/>
<keyword evidence="4" id="KW-1185">Reference proteome</keyword>
<protein>
    <submittedName>
        <fullName evidence="3">Uncharacterized protein</fullName>
    </submittedName>
</protein>
<sequence>MRIPFAVAVLAVLPCVAAFAARGAAERAMIYSLYAMEDIYGDDESKWTIAKGCTGTRDNLLKSSIKAGAPSKKRCTLAELLNHMWHETEGQALVEHKQPWRPESDPGQDKKPYEKATDEAPDEAARKKVDKVMNVINTGEGGVERLTKTINAVKDNGSFIRDVPVKNPDGTTTMKPMYRPKKNYTGFLNVGNVISGATDYYATIGALGDRFKAAQSELRALELKDLANPLAPSKDRYLPNGVKNNMNRWEEKFRATVEYVYELRIEDKAGYMVSERGLRYFYNRDTGNAGPDDNTPGKDTIKTKPHVFPNSQTSGYVDIRAYQEPDRAATIANWQADGFASETAAATKYDAAVDSYNASKSAIEHNAAIAAIRRTQSVATPSSVVTPTC</sequence>
<reference evidence="4" key="1">
    <citation type="submission" date="2016-02" db="EMBL/GenBank/DDBJ databases">
        <title>Draft genome sequence of Microdochium bolleyi, a fungal endophyte of beachgrass.</title>
        <authorList>
            <consortium name="DOE Joint Genome Institute"/>
            <person name="David A.S."/>
            <person name="May G."/>
            <person name="Haridas S."/>
            <person name="Lim J."/>
            <person name="Wang M."/>
            <person name="Labutti K."/>
            <person name="Lipzen A."/>
            <person name="Barry K."/>
            <person name="Grigoriev I.V."/>
        </authorList>
    </citation>
    <scope>NUCLEOTIDE SEQUENCE [LARGE SCALE GENOMIC DNA]</scope>
    <source>
        <strain evidence="4">J235TASD1</strain>
    </source>
</reference>
<dbReference type="EMBL" id="KQ964277">
    <property type="protein sequence ID" value="KXJ85658.1"/>
    <property type="molecule type" value="Genomic_DNA"/>
</dbReference>
<feature type="chain" id="PRO_5007292775" evidence="2">
    <location>
        <begin position="19"/>
        <end position="389"/>
    </location>
</feature>
<evidence type="ECO:0000256" key="1">
    <source>
        <dbReference type="SAM" id="MobiDB-lite"/>
    </source>
</evidence>
<dbReference type="Proteomes" id="UP000070501">
    <property type="component" value="Unassembled WGS sequence"/>
</dbReference>
<keyword evidence="2" id="KW-0732">Signal</keyword>
<evidence type="ECO:0000313" key="3">
    <source>
        <dbReference type="EMBL" id="KXJ85658.1"/>
    </source>
</evidence>